<organism evidence="1 2">
    <name type="scientific">Singulisphaera acidiphila (strain ATCC BAA-1392 / DSM 18658 / VKM B-2454 / MOB10)</name>
    <dbReference type="NCBI Taxonomy" id="886293"/>
    <lineage>
        <taxon>Bacteria</taxon>
        <taxon>Pseudomonadati</taxon>
        <taxon>Planctomycetota</taxon>
        <taxon>Planctomycetia</taxon>
        <taxon>Isosphaerales</taxon>
        <taxon>Isosphaeraceae</taxon>
        <taxon>Singulisphaera</taxon>
    </lineage>
</organism>
<gene>
    <name evidence="1" type="ordered locus">Sinac_2036</name>
</gene>
<sequence length="346" mass="37545">MIAAGRVTLRRRSLRCHGCGLTAHPLDARLGVDDFLSPHATRLACLAAASWSFDVASDRLHEFAGVPINGETIRRHSHRAAQALTRRREQEPPKAHFEDAEGEIEFLTDGVMAPTRGGWRELKMALYLKRPLGEPAEPDAWAERELPRPTAQAAYATVADSETFAARWTPLAQALGIEPAGSLTVLGDGAEWIWNAASTQFPAVTQLLDVFHACEHLASAGRALFGDEAADWVERGRHSLLADGWPGLLDHVGATPVAGRTTAGQAGLDELIGDFAKHTDRLGYYGRLRTGRSIGSGGVESLARRMGRRLKVPGRGWCVDHLEGMASLIATADTPEWESLWTRTAA</sequence>
<name>L0DCM2_SINAD</name>
<dbReference type="HOGENOM" id="CLU_046830_2_0_0"/>
<dbReference type="EMBL" id="CP003364">
    <property type="protein sequence ID" value="AGA26381.1"/>
    <property type="molecule type" value="Genomic_DNA"/>
</dbReference>
<proteinExistence type="predicted"/>
<dbReference type="KEGG" id="saci:Sinac_2036"/>
<dbReference type="AlphaFoldDB" id="L0DCM2"/>
<protein>
    <recommendedName>
        <fullName evidence="3">ISKra4 family transposase</fullName>
    </recommendedName>
</protein>
<reference evidence="1 2" key="1">
    <citation type="submission" date="2012-02" db="EMBL/GenBank/DDBJ databases">
        <title>Complete sequence of chromosome of Singulisphaera acidiphila DSM 18658.</title>
        <authorList>
            <consortium name="US DOE Joint Genome Institute (JGI-PGF)"/>
            <person name="Lucas S."/>
            <person name="Copeland A."/>
            <person name="Lapidus A."/>
            <person name="Glavina del Rio T."/>
            <person name="Dalin E."/>
            <person name="Tice H."/>
            <person name="Bruce D."/>
            <person name="Goodwin L."/>
            <person name="Pitluck S."/>
            <person name="Peters L."/>
            <person name="Ovchinnikova G."/>
            <person name="Chertkov O."/>
            <person name="Kyrpides N."/>
            <person name="Mavromatis K."/>
            <person name="Ivanova N."/>
            <person name="Brettin T."/>
            <person name="Detter J.C."/>
            <person name="Han C."/>
            <person name="Larimer F."/>
            <person name="Land M."/>
            <person name="Hauser L."/>
            <person name="Markowitz V."/>
            <person name="Cheng J.-F."/>
            <person name="Hugenholtz P."/>
            <person name="Woyke T."/>
            <person name="Wu D."/>
            <person name="Tindall B."/>
            <person name="Pomrenke H."/>
            <person name="Brambilla E."/>
            <person name="Klenk H.-P."/>
            <person name="Eisen J.A."/>
        </authorList>
    </citation>
    <scope>NUCLEOTIDE SEQUENCE [LARGE SCALE GENOMIC DNA]</scope>
    <source>
        <strain evidence="2">ATCC BAA-1392 / DSM 18658 / VKM B-2454 / MOB10</strain>
    </source>
</reference>
<dbReference type="eggNOG" id="COG3464">
    <property type="taxonomic scope" value="Bacteria"/>
</dbReference>
<evidence type="ECO:0000313" key="2">
    <source>
        <dbReference type="Proteomes" id="UP000010798"/>
    </source>
</evidence>
<accession>L0DCM2</accession>
<evidence type="ECO:0008006" key="3">
    <source>
        <dbReference type="Google" id="ProtNLM"/>
    </source>
</evidence>
<dbReference type="RefSeq" id="WP_015245548.1">
    <property type="nucleotide sequence ID" value="NC_019892.1"/>
</dbReference>
<dbReference type="STRING" id="886293.Sinac_2036"/>
<evidence type="ECO:0000313" key="1">
    <source>
        <dbReference type="EMBL" id="AGA26381.1"/>
    </source>
</evidence>
<keyword evidence="2" id="KW-1185">Reference proteome</keyword>
<dbReference type="Proteomes" id="UP000010798">
    <property type="component" value="Chromosome"/>
</dbReference>